<dbReference type="InterPro" id="IPR003680">
    <property type="entry name" value="Flavodoxin_fold"/>
</dbReference>
<evidence type="ECO:0000313" key="3">
    <source>
        <dbReference type="Proteomes" id="UP001165074"/>
    </source>
</evidence>
<evidence type="ECO:0000313" key="2">
    <source>
        <dbReference type="EMBL" id="GLY83541.1"/>
    </source>
</evidence>
<dbReference type="InterPro" id="IPR029039">
    <property type="entry name" value="Flavoprotein-like_sf"/>
</dbReference>
<comment type="caution">
    <text evidence="2">The sequence shown here is derived from an EMBL/GenBank/DDBJ whole genome shotgun (WGS) entry which is preliminary data.</text>
</comment>
<keyword evidence="3" id="KW-1185">Reference proteome</keyword>
<dbReference type="Pfam" id="PF02525">
    <property type="entry name" value="Flavodoxin_2"/>
    <property type="match status" value="1"/>
</dbReference>
<dbReference type="SUPFAM" id="SSF52218">
    <property type="entry name" value="Flavoproteins"/>
    <property type="match status" value="1"/>
</dbReference>
<organism evidence="2 3">
    <name type="scientific">Actinoallomurus iriomotensis</name>
    <dbReference type="NCBI Taxonomy" id="478107"/>
    <lineage>
        <taxon>Bacteria</taxon>
        <taxon>Bacillati</taxon>
        <taxon>Actinomycetota</taxon>
        <taxon>Actinomycetes</taxon>
        <taxon>Streptosporangiales</taxon>
        <taxon>Thermomonosporaceae</taxon>
        <taxon>Actinoallomurus</taxon>
    </lineage>
</organism>
<accession>A0A9W6VZ60</accession>
<gene>
    <name evidence="2" type="ORF">Airi02_014710</name>
</gene>
<dbReference type="RefSeq" id="WP_432705896.1">
    <property type="nucleotide sequence ID" value="NZ_BSTK01000002.1"/>
</dbReference>
<name>A0A9W6VZ60_9ACTN</name>
<proteinExistence type="predicted"/>
<dbReference type="Gene3D" id="3.40.50.360">
    <property type="match status" value="1"/>
</dbReference>
<dbReference type="EMBL" id="BSTK01000002">
    <property type="protein sequence ID" value="GLY83541.1"/>
    <property type="molecule type" value="Genomic_DNA"/>
</dbReference>
<dbReference type="Proteomes" id="UP001165074">
    <property type="component" value="Unassembled WGS sequence"/>
</dbReference>
<evidence type="ECO:0000259" key="1">
    <source>
        <dbReference type="Pfam" id="PF02525"/>
    </source>
</evidence>
<feature type="domain" description="Flavodoxin-like fold" evidence="1">
    <location>
        <begin position="14"/>
        <end position="41"/>
    </location>
</feature>
<dbReference type="AlphaFoldDB" id="A0A9W6VZ60"/>
<reference evidence="2" key="1">
    <citation type="submission" date="2023-03" db="EMBL/GenBank/DDBJ databases">
        <title>Actinoallomurus iriomotensis NBRC 103684.</title>
        <authorList>
            <person name="Ichikawa N."/>
            <person name="Sato H."/>
            <person name="Tonouchi N."/>
        </authorList>
    </citation>
    <scope>NUCLEOTIDE SEQUENCE</scope>
    <source>
        <strain evidence="2">NBRC 103684</strain>
    </source>
</reference>
<protein>
    <recommendedName>
        <fullName evidence="1">Flavodoxin-like fold domain-containing protein</fullName>
    </recommendedName>
</protein>
<sequence length="60" mass="6663">MIVLAVRSTQGHAFIYPVWWTDCPARLKGWFDRVWTVGFAVGGTCLPTPSVRTPAGLRCI</sequence>